<dbReference type="InterPro" id="IPR007110">
    <property type="entry name" value="Ig-like_dom"/>
</dbReference>
<feature type="domain" description="Ig-like" evidence="5">
    <location>
        <begin position="4"/>
        <end position="108"/>
    </location>
</feature>
<dbReference type="AlphaFoldDB" id="A0A8C0FKA1"/>
<name>A0A8C0FKA1_BUBBB</name>
<proteinExistence type="predicted"/>
<evidence type="ECO:0000256" key="2">
    <source>
        <dbReference type="ARBA" id="ARBA00023130"/>
    </source>
</evidence>
<protein>
    <recommendedName>
        <fullName evidence="5">Ig-like domain-containing protein</fullName>
    </recommendedName>
</protein>
<keyword evidence="1" id="KW-0391">Immunity</keyword>
<dbReference type="PROSITE" id="PS50835">
    <property type="entry name" value="IG_LIKE"/>
    <property type="match status" value="1"/>
</dbReference>
<keyword evidence="2" id="KW-1064">Adaptive immunity</keyword>
<dbReference type="Gene3D" id="2.60.40.10">
    <property type="entry name" value="Immunoglobulins"/>
    <property type="match status" value="1"/>
</dbReference>
<dbReference type="GO" id="GO:0019814">
    <property type="term" value="C:immunoglobulin complex"/>
    <property type="evidence" value="ECO:0007669"/>
    <property type="project" value="UniProtKB-KW"/>
</dbReference>
<reference evidence="6" key="1">
    <citation type="submission" date="2025-08" db="UniProtKB">
        <authorList>
            <consortium name="Ensembl"/>
        </authorList>
    </citation>
    <scope>IDENTIFICATION</scope>
</reference>
<dbReference type="Pfam" id="PF07686">
    <property type="entry name" value="V-set"/>
    <property type="match status" value="1"/>
</dbReference>
<evidence type="ECO:0000259" key="5">
    <source>
        <dbReference type="PROSITE" id="PS50835"/>
    </source>
</evidence>
<evidence type="ECO:0000256" key="4">
    <source>
        <dbReference type="SAM" id="MobiDB-lite"/>
    </source>
</evidence>
<dbReference type="InterPro" id="IPR050199">
    <property type="entry name" value="IgHV"/>
</dbReference>
<feature type="region of interest" description="Disordered" evidence="4">
    <location>
        <begin position="73"/>
        <end position="94"/>
    </location>
</feature>
<keyword evidence="3" id="KW-1280">Immunoglobulin</keyword>
<dbReference type="GO" id="GO:0005576">
    <property type="term" value="C:extracellular region"/>
    <property type="evidence" value="ECO:0007669"/>
    <property type="project" value="UniProtKB-ARBA"/>
</dbReference>
<dbReference type="GO" id="GO:0002250">
    <property type="term" value="P:adaptive immune response"/>
    <property type="evidence" value="ECO:0007669"/>
    <property type="project" value="UniProtKB-KW"/>
</dbReference>
<dbReference type="Ensembl" id="ENSBOBT00000019073.1">
    <property type="protein sequence ID" value="ENSBOBP00000018646.1"/>
    <property type="gene ID" value="ENSBOBG00000011492.1"/>
</dbReference>
<organism evidence="6 7">
    <name type="scientific">Bubo bubo</name>
    <name type="common">Eurasian eagle-owl</name>
    <name type="synonym">Strix bubo</name>
    <dbReference type="NCBI Taxonomy" id="30461"/>
    <lineage>
        <taxon>Eukaryota</taxon>
        <taxon>Metazoa</taxon>
        <taxon>Chordata</taxon>
        <taxon>Craniata</taxon>
        <taxon>Vertebrata</taxon>
        <taxon>Euteleostomi</taxon>
        <taxon>Archelosauria</taxon>
        <taxon>Archosauria</taxon>
        <taxon>Dinosauria</taxon>
        <taxon>Saurischia</taxon>
        <taxon>Theropoda</taxon>
        <taxon>Coelurosauria</taxon>
        <taxon>Aves</taxon>
        <taxon>Neognathae</taxon>
        <taxon>Neoaves</taxon>
        <taxon>Telluraves</taxon>
        <taxon>Strigiformes</taxon>
        <taxon>Strigidae</taxon>
        <taxon>Bubo</taxon>
    </lineage>
</organism>
<dbReference type="InterPro" id="IPR013783">
    <property type="entry name" value="Ig-like_fold"/>
</dbReference>
<dbReference type="SMART" id="SM00406">
    <property type="entry name" value="IGv"/>
    <property type="match status" value="1"/>
</dbReference>
<dbReference type="InterPro" id="IPR013106">
    <property type="entry name" value="Ig_V-set"/>
</dbReference>
<reference evidence="6" key="2">
    <citation type="submission" date="2025-09" db="UniProtKB">
        <authorList>
            <consortium name="Ensembl"/>
        </authorList>
    </citation>
    <scope>IDENTIFICATION</scope>
</reference>
<evidence type="ECO:0000256" key="1">
    <source>
        <dbReference type="ARBA" id="ARBA00022859"/>
    </source>
</evidence>
<dbReference type="PANTHER" id="PTHR23266">
    <property type="entry name" value="IMMUNOGLOBULIN HEAVY CHAIN"/>
    <property type="match status" value="1"/>
</dbReference>
<evidence type="ECO:0000313" key="7">
    <source>
        <dbReference type="Proteomes" id="UP000694567"/>
    </source>
</evidence>
<evidence type="ECO:0000313" key="6">
    <source>
        <dbReference type="Ensembl" id="ENSBOBP00000018646.1"/>
    </source>
</evidence>
<dbReference type="Proteomes" id="UP000694567">
    <property type="component" value="Unplaced"/>
</dbReference>
<keyword evidence="7" id="KW-1185">Reference proteome</keyword>
<dbReference type="SUPFAM" id="SSF48726">
    <property type="entry name" value="Immunoglobulin"/>
    <property type="match status" value="1"/>
</dbReference>
<evidence type="ECO:0000256" key="3">
    <source>
        <dbReference type="ARBA" id="ARBA00043265"/>
    </source>
</evidence>
<accession>A0A8C0FKA1</accession>
<sequence>PGPPGLCPLLLCRSHGDRKPRLRAPGDSVLLSCRGDGFNFGNYHVFWYRQRPGDRLEWVSYISRPSGTTKQYGAAVQGRVTASRDNSRSESQLSLRALGPRDSARYFCAWVSFIGFDSSL</sequence>
<dbReference type="InterPro" id="IPR036179">
    <property type="entry name" value="Ig-like_dom_sf"/>
</dbReference>